<dbReference type="InterPro" id="IPR058664">
    <property type="entry name" value="ARB_00930-like_C"/>
</dbReference>
<evidence type="ECO:0000313" key="3">
    <source>
        <dbReference type="Proteomes" id="UP000002624"/>
    </source>
</evidence>
<accession>C6HM55</accession>
<protein>
    <submittedName>
        <fullName evidence="2">Beta-lactamase</fullName>
    </submittedName>
</protein>
<dbReference type="PANTHER" id="PTHR22935">
    <property type="entry name" value="PENICILLIN-BINDING PROTEIN"/>
    <property type="match status" value="1"/>
</dbReference>
<dbReference type="Gene3D" id="3.40.710.10">
    <property type="entry name" value="DD-peptidase/beta-lactamase superfamily"/>
    <property type="match status" value="1"/>
</dbReference>
<dbReference type="OrthoDB" id="10250282at2759"/>
<organism evidence="2 3">
    <name type="scientific">Ajellomyces capsulatus (strain H143)</name>
    <name type="common">Darling's disease fungus</name>
    <name type="synonym">Histoplasma capsulatum</name>
    <dbReference type="NCBI Taxonomy" id="544712"/>
    <lineage>
        <taxon>Eukaryota</taxon>
        <taxon>Fungi</taxon>
        <taxon>Dikarya</taxon>
        <taxon>Ascomycota</taxon>
        <taxon>Pezizomycotina</taxon>
        <taxon>Eurotiomycetes</taxon>
        <taxon>Eurotiomycetidae</taxon>
        <taxon>Onygenales</taxon>
        <taxon>Ajellomycetaceae</taxon>
        <taxon>Histoplasma</taxon>
    </lineage>
</organism>
<dbReference type="SUPFAM" id="SSF56601">
    <property type="entry name" value="beta-lactamase/transpeptidase-like"/>
    <property type="match status" value="1"/>
</dbReference>
<dbReference type="STRING" id="544712.C6HM55"/>
<dbReference type="HOGENOM" id="CLU_852508_0_0_1"/>
<dbReference type="InterPro" id="IPR012338">
    <property type="entry name" value="Beta-lactam/transpept-like"/>
</dbReference>
<dbReference type="VEuPathDB" id="FungiDB:HCDG_07171"/>
<name>C6HM55_AJECH</name>
<reference evidence="3" key="1">
    <citation type="submission" date="2009-05" db="EMBL/GenBank/DDBJ databases">
        <title>The genome sequence of Ajellomyces capsulatus strain H143.</title>
        <authorList>
            <person name="Champion M."/>
            <person name="Cuomo C.A."/>
            <person name="Ma L.-J."/>
            <person name="Henn M.R."/>
            <person name="Sil A."/>
            <person name="Goldman B."/>
            <person name="Young S.K."/>
            <person name="Kodira C.D."/>
            <person name="Zeng Q."/>
            <person name="Koehrsen M."/>
            <person name="Alvarado L."/>
            <person name="Berlin A.M."/>
            <person name="Borenstein D."/>
            <person name="Chen Z."/>
            <person name="Engels R."/>
            <person name="Freedman E."/>
            <person name="Gellesch M."/>
            <person name="Goldberg J."/>
            <person name="Griggs A."/>
            <person name="Gujja S."/>
            <person name="Heiman D.I."/>
            <person name="Hepburn T.A."/>
            <person name="Howarth C."/>
            <person name="Jen D."/>
            <person name="Larson L."/>
            <person name="Lewis B."/>
            <person name="Mehta T."/>
            <person name="Park D."/>
            <person name="Pearson M."/>
            <person name="Roberts A."/>
            <person name="Saif S."/>
            <person name="Shea T.D."/>
            <person name="Shenoy N."/>
            <person name="Sisk P."/>
            <person name="Stolte C."/>
            <person name="Sykes S."/>
            <person name="Walk T."/>
            <person name="White J."/>
            <person name="Yandava C."/>
            <person name="Klein B."/>
            <person name="McEwen J.G."/>
            <person name="Puccia R."/>
            <person name="Goldman G.H."/>
            <person name="Felipe M.S."/>
            <person name="Nino-Vega G."/>
            <person name="San-Blas G."/>
            <person name="Taylor J.W."/>
            <person name="Mendoza L."/>
            <person name="Galagan J.E."/>
            <person name="Nusbaum C."/>
            <person name="Birren B.W."/>
        </authorList>
    </citation>
    <scope>NUCLEOTIDE SEQUENCE [LARGE SCALE GENOMIC DNA]</scope>
    <source>
        <strain evidence="3">H143</strain>
    </source>
</reference>
<dbReference type="InterPro" id="IPR051478">
    <property type="entry name" value="Beta-lactamase-like_AB/R"/>
</dbReference>
<proteinExistence type="predicted"/>
<evidence type="ECO:0000313" key="2">
    <source>
        <dbReference type="EMBL" id="EER38302.1"/>
    </source>
</evidence>
<feature type="domain" description="Beta-lactamase-like ARB-00930-like C-terminal" evidence="1">
    <location>
        <begin position="277"/>
        <end position="328"/>
    </location>
</feature>
<dbReference type="PANTHER" id="PTHR22935:SF97">
    <property type="entry name" value="BETA-LACTAMASE-RELATED DOMAIN-CONTAINING PROTEIN"/>
    <property type="match status" value="1"/>
</dbReference>
<dbReference type="EMBL" id="GG692431">
    <property type="protein sequence ID" value="EER38302.1"/>
    <property type="molecule type" value="Genomic_DNA"/>
</dbReference>
<gene>
    <name evidence="2" type="ORF">HCDG_07171</name>
</gene>
<dbReference type="OMA" id="IGKTACN"/>
<sequence length="353" mass="38369">MGFWGEYVGYCSDDLIVDGDESAEYGLLKIGKTACNSTSKSRGWSKQHGSRACKRVANIDHIEFFGRFHTPGAGIPSWSDTRYIPEDRNGESFESLLKSKIFEPLRMSNSSLFGPRDTINGVISGNLKERNKLIWPLRLGAQSIFSTVSDLSRVGNAILSSTLISPAQTRCWDKPVSHTSNPANSVGHPWVIYWGGQYPQTAVVYVNTVLSTIVGFTILAADETGSPDPNALADIIADVVFPALMQLALMQAMESFGGKYEQESSKSSITIAGKLCGVQDPSAVSIRMFPIDLETKTRSGSRMALRGVIQDMNEEADNGMPTCVSWMDALAKPPSLPPPPPPSILVKKFLSKG</sequence>
<dbReference type="Proteomes" id="UP000002624">
    <property type="component" value="Unassembled WGS sequence"/>
</dbReference>
<dbReference type="AlphaFoldDB" id="C6HM55"/>
<evidence type="ECO:0000259" key="1">
    <source>
        <dbReference type="Pfam" id="PF26335"/>
    </source>
</evidence>
<dbReference type="Pfam" id="PF26335">
    <property type="entry name" value="ARB_00930_C"/>
    <property type="match status" value="1"/>
</dbReference>